<feature type="binding site" evidence="3">
    <location>
        <position position="377"/>
    </location>
    <ligand>
        <name>Mn(2+)</name>
        <dbReference type="ChEBI" id="CHEBI:29035"/>
    </ligand>
</feature>
<accession>A0A8J3Q866</accession>
<keyword evidence="6" id="KW-1185">Reference proteome</keyword>
<feature type="binding site" evidence="3">
    <location>
        <position position="305"/>
    </location>
    <ligand>
        <name>Mn(2+)</name>
        <dbReference type="ChEBI" id="CHEBI:29035"/>
    </ligand>
</feature>
<keyword evidence="4" id="KW-0057">Aromatic amino acid biosynthesis</keyword>
<dbReference type="GO" id="GO:0003849">
    <property type="term" value="F:3-deoxy-7-phosphoheptulonate synthase activity"/>
    <property type="evidence" value="ECO:0007669"/>
    <property type="project" value="UniProtKB-EC"/>
</dbReference>
<comment type="caution">
    <text evidence="5">The sequence shown here is derived from an EMBL/GenBank/DDBJ whole genome shotgun (WGS) entry which is preliminary data.</text>
</comment>
<dbReference type="EMBL" id="BONY01000017">
    <property type="protein sequence ID" value="GIH05147.1"/>
    <property type="molecule type" value="Genomic_DNA"/>
</dbReference>
<dbReference type="RefSeq" id="WP_203909019.1">
    <property type="nucleotide sequence ID" value="NZ_BONY01000017.1"/>
</dbReference>
<feature type="binding site" evidence="3">
    <location>
        <begin position="219"/>
        <end position="220"/>
    </location>
    <ligand>
        <name>phosphoenolpyruvate</name>
        <dbReference type="ChEBI" id="CHEBI:58702"/>
    </ligand>
</feature>
<comment type="pathway">
    <text evidence="4">Metabolic intermediate biosynthesis; chorismate biosynthesis; chorismate from D-erythrose 4-phosphate and phosphoenolpyruvate: step 1/7.</text>
</comment>
<keyword evidence="2 4" id="KW-0808">Transferase</keyword>
<feature type="binding site" evidence="3">
    <location>
        <position position="347"/>
    </location>
    <ligand>
        <name>Mn(2+)</name>
        <dbReference type="ChEBI" id="CHEBI:29035"/>
    </ligand>
</feature>
<evidence type="ECO:0000313" key="6">
    <source>
        <dbReference type="Proteomes" id="UP000612899"/>
    </source>
</evidence>
<dbReference type="InterPro" id="IPR013785">
    <property type="entry name" value="Aldolase_TIM"/>
</dbReference>
<feature type="binding site" evidence="3">
    <location>
        <position position="79"/>
    </location>
    <ligand>
        <name>Mn(2+)</name>
        <dbReference type="ChEBI" id="CHEBI:29035"/>
    </ligand>
</feature>
<keyword evidence="3" id="KW-0104">Cadmium</keyword>
<keyword evidence="3" id="KW-0464">Manganese</keyword>
<keyword evidence="3" id="KW-0170">Cobalt</keyword>
<dbReference type="Pfam" id="PF01474">
    <property type="entry name" value="DAHP_synth_2"/>
    <property type="match status" value="2"/>
</dbReference>
<feature type="binding site" evidence="3">
    <location>
        <position position="273"/>
    </location>
    <ligand>
        <name>phosphoenolpyruvate</name>
        <dbReference type="ChEBI" id="CHEBI:58702"/>
    </ligand>
</feature>
<feature type="binding site" evidence="3">
    <location>
        <position position="118"/>
    </location>
    <ligand>
        <name>phosphoenolpyruvate</name>
        <dbReference type="ChEBI" id="CHEBI:58702"/>
    </ligand>
</feature>
<dbReference type="GO" id="GO:0009423">
    <property type="term" value="P:chorismate biosynthetic process"/>
    <property type="evidence" value="ECO:0007669"/>
    <property type="project" value="UniProtKB-UniPathway"/>
</dbReference>
<dbReference type="PANTHER" id="PTHR21337">
    <property type="entry name" value="PHOSPHO-2-DEHYDRO-3-DEOXYHEPTONATE ALDOLASE 1, 2"/>
    <property type="match status" value="1"/>
</dbReference>
<dbReference type="SUPFAM" id="SSF51569">
    <property type="entry name" value="Aldolase"/>
    <property type="match status" value="1"/>
</dbReference>
<dbReference type="PANTHER" id="PTHR21337:SF0">
    <property type="entry name" value="PHOSPHO-2-DEHYDRO-3-DEOXYHEPTONATE ALDOLASE"/>
    <property type="match status" value="1"/>
</dbReference>
<proteinExistence type="inferred from homology"/>
<evidence type="ECO:0000256" key="2">
    <source>
        <dbReference type="ARBA" id="ARBA00022679"/>
    </source>
</evidence>
<evidence type="ECO:0000256" key="4">
    <source>
        <dbReference type="RuleBase" id="RU363071"/>
    </source>
</evidence>
<evidence type="ECO:0000256" key="3">
    <source>
        <dbReference type="PIRSR" id="PIRSR602480-1"/>
    </source>
</evidence>
<dbReference type="Proteomes" id="UP000612899">
    <property type="component" value="Unassembled WGS sequence"/>
</dbReference>
<dbReference type="InterPro" id="IPR002480">
    <property type="entry name" value="DAHP_synth_2"/>
</dbReference>
<dbReference type="GO" id="GO:0009073">
    <property type="term" value="P:aromatic amino acid family biosynthetic process"/>
    <property type="evidence" value="ECO:0007669"/>
    <property type="project" value="UniProtKB-KW"/>
</dbReference>
<dbReference type="EC" id="2.5.1.54" evidence="4"/>
<comment type="catalytic activity">
    <reaction evidence="4">
        <text>D-erythrose 4-phosphate + phosphoenolpyruvate + H2O = 7-phospho-2-dehydro-3-deoxy-D-arabino-heptonate + phosphate</text>
        <dbReference type="Rhea" id="RHEA:14717"/>
        <dbReference type="ChEBI" id="CHEBI:15377"/>
        <dbReference type="ChEBI" id="CHEBI:16897"/>
        <dbReference type="ChEBI" id="CHEBI:43474"/>
        <dbReference type="ChEBI" id="CHEBI:58394"/>
        <dbReference type="ChEBI" id="CHEBI:58702"/>
        <dbReference type="EC" id="2.5.1.54"/>
    </reaction>
</comment>
<dbReference type="GO" id="GO:0008652">
    <property type="term" value="P:amino acid biosynthetic process"/>
    <property type="evidence" value="ECO:0007669"/>
    <property type="project" value="UniProtKB-KW"/>
</dbReference>
<evidence type="ECO:0000313" key="5">
    <source>
        <dbReference type="EMBL" id="GIH05147.1"/>
    </source>
</evidence>
<dbReference type="Gene3D" id="3.20.20.70">
    <property type="entry name" value="Aldolase class I"/>
    <property type="match status" value="1"/>
</dbReference>
<gene>
    <name evidence="5" type="primary">phzC1</name>
    <name evidence="5" type="ORF">Rhe02_32140</name>
</gene>
<protein>
    <recommendedName>
        <fullName evidence="4">Phospho-2-dehydro-3-deoxyheptonate aldolase</fullName>
        <ecNumber evidence="4">2.5.1.54</ecNumber>
    </recommendedName>
</protein>
<organism evidence="5 6">
    <name type="scientific">Rhizocola hellebori</name>
    <dbReference type="NCBI Taxonomy" id="1392758"/>
    <lineage>
        <taxon>Bacteria</taxon>
        <taxon>Bacillati</taxon>
        <taxon>Actinomycetota</taxon>
        <taxon>Actinomycetes</taxon>
        <taxon>Micromonosporales</taxon>
        <taxon>Micromonosporaceae</taxon>
        <taxon>Rhizocola</taxon>
    </lineage>
</organism>
<keyword evidence="4" id="KW-0028">Amino-acid biosynthesis</keyword>
<name>A0A8J3Q866_9ACTN</name>
<comment type="cofactor">
    <cofactor evidence="3">
        <name>Mn(2+)</name>
        <dbReference type="ChEBI" id="CHEBI:29035"/>
    </cofactor>
    <cofactor evidence="3">
        <name>Co(2+)</name>
        <dbReference type="ChEBI" id="CHEBI:48828"/>
    </cofactor>
    <cofactor evidence="3">
        <name>Cd(2+)</name>
        <dbReference type="ChEBI" id="CHEBI:48775"/>
    </cofactor>
    <text evidence="3">Binds 1 divalent cation per subunit. The enzyme is active with manganese, cobalt or cadmium ions.</text>
</comment>
<evidence type="ECO:0000256" key="1">
    <source>
        <dbReference type="ARBA" id="ARBA00008911"/>
    </source>
</evidence>
<sequence length="407" mass="44360">MPSLGLLSRNSATWLGPADWLHRRAAQQPQWPDPAELLAVTEYLSELPALTTPQEITHLHSQLVKVQAGEAFLLQGGDCAELLGTDAVQGASGKQRLLAEMADRIRTGLGLDVVTVGRLAGQFAKPRSEPTEVVDGVTLPVFRGLMVNGPEPVASERQPDPYRLLSCYYTAKHVLQELRGRLWTSHEALILEYERAFRRLDAASGEHYLLSTHLPWIGERTRQIGGAHVAFLAAVANPLQVKVGPNATPDDIVELCEILDPQRIPGRLTLISRMGAAAVSERLPTIVAAIHDRGHSVIWICDPMHGNTVKTANGRKTRYLSTVHDELAAFFTVMATQRQHAGGVHLEMTCGEVTECVGGIGVSTEADLEQNFESLCDPRLNEEQALSTADLIAKSADRPVPIQTRGN</sequence>
<comment type="similarity">
    <text evidence="1 4">Belongs to the class-II DAHP synthase family.</text>
</comment>
<reference evidence="5" key="1">
    <citation type="submission" date="2021-01" db="EMBL/GenBank/DDBJ databases">
        <title>Whole genome shotgun sequence of Rhizocola hellebori NBRC 109834.</title>
        <authorList>
            <person name="Komaki H."/>
            <person name="Tamura T."/>
        </authorList>
    </citation>
    <scope>NUCLEOTIDE SEQUENCE</scope>
    <source>
        <strain evidence="5">NBRC 109834</strain>
    </source>
</reference>
<dbReference type="AlphaFoldDB" id="A0A8J3Q866"/>
<feature type="binding site" evidence="3">
    <location>
        <position position="242"/>
    </location>
    <ligand>
        <name>phosphoenolpyruvate</name>
        <dbReference type="ChEBI" id="CHEBI:58702"/>
    </ligand>
</feature>
<dbReference type="UniPathway" id="UPA00053">
    <property type="reaction ID" value="UER00084"/>
</dbReference>